<keyword evidence="1" id="KW-0472">Membrane</keyword>
<accession>A8EU05</accession>
<evidence type="ECO:0000313" key="2">
    <source>
        <dbReference type="EMBL" id="ABV67429.1"/>
    </source>
</evidence>
<feature type="transmembrane region" description="Helical" evidence="1">
    <location>
        <begin position="168"/>
        <end position="188"/>
    </location>
</feature>
<sequence>MKFLKNEAKELLLFLIFLALLLIYKHTIGSLILSSENLFLQWFYDMDAQGVQNMLNYEARNKPSYTMFMTFKIIDWSILSHIRWRGILSVYIYYRICTYLYCKYQQWRNKKESSILEIQTISKKDRLIFELKIVIDFILCFIVFDIFFVLIMNWLTPTHVDESEALPMAIFFILFVMPFALYASYRITKIIRNKTWRRILNHG</sequence>
<dbReference type="STRING" id="367737.Abu_1169"/>
<keyword evidence="3" id="KW-1185">Reference proteome</keyword>
<dbReference type="EMBL" id="CP000361">
    <property type="protein sequence ID" value="ABV67429.1"/>
    <property type="molecule type" value="Genomic_DNA"/>
</dbReference>
<gene>
    <name evidence="2" type="ordered locus">Abu_1169</name>
</gene>
<organism evidence="2 3">
    <name type="scientific">Aliarcobacter butzleri (strain RM4018)</name>
    <name type="common">Arcobacter butzleri</name>
    <dbReference type="NCBI Taxonomy" id="367737"/>
    <lineage>
        <taxon>Bacteria</taxon>
        <taxon>Pseudomonadati</taxon>
        <taxon>Campylobacterota</taxon>
        <taxon>Epsilonproteobacteria</taxon>
        <taxon>Campylobacterales</taxon>
        <taxon>Arcobacteraceae</taxon>
        <taxon>Aliarcobacter</taxon>
    </lineage>
</organism>
<dbReference type="RefSeq" id="WP_012012865.1">
    <property type="nucleotide sequence ID" value="NC_009850.1"/>
</dbReference>
<dbReference type="GeneID" id="24304572"/>
<evidence type="ECO:0000256" key="1">
    <source>
        <dbReference type="SAM" id="Phobius"/>
    </source>
</evidence>
<dbReference type="Proteomes" id="UP000001136">
    <property type="component" value="Chromosome"/>
</dbReference>
<feature type="transmembrane region" description="Helical" evidence="1">
    <location>
        <begin position="82"/>
        <end position="102"/>
    </location>
</feature>
<evidence type="ECO:0000313" key="3">
    <source>
        <dbReference type="Proteomes" id="UP000001136"/>
    </source>
</evidence>
<dbReference type="KEGG" id="abu:Abu_1169"/>
<feature type="transmembrane region" description="Helical" evidence="1">
    <location>
        <begin position="133"/>
        <end position="156"/>
    </location>
</feature>
<reference evidence="2 3" key="1">
    <citation type="journal article" date="2007" name="PLoS ONE">
        <title>The complete genome sequence and analysis of the Epsilonproteobacterium Arcobacter butzleri.</title>
        <authorList>
            <person name="Miller W.G."/>
            <person name="Parker C.T."/>
            <person name="Rubenfield M."/>
            <person name="Mendz G.L."/>
            <person name="Woesten M.M.S.M."/>
            <person name="Ussery D.W."/>
            <person name="Stolz J.F."/>
            <person name="Binnewies T.T."/>
            <person name="Hallin P.F."/>
            <person name="Wang G."/>
            <person name="Malek J.A."/>
            <person name="Rogosin A."/>
            <person name="Stanker L.H."/>
            <person name="Mandrell R.E."/>
        </authorList>
    </citation>
    <scope>NUCLEOTIDE SEQUENCE [LARGE SCALE GENOMIC DNA]</scope>
    <source>
        <strain evidence="2 3">RM4018</strain>
    </source>
</reference>
<name>A8EU05_ALIB4</name>
<keyword evidence="1" id="KW-1133">Transmembrane helix</keyword>
<dbReference type="HOGENOM" id="CLU_1375738_0_0_7"/>
<protein>
    <submittedName>
        <fullName evidence="2">Uncharacterized protein</fullName>
    </submittedName>
</protein>
<dbReference type="AlphaFoldDB" id="A8EU05"/>
<keyword evidence="1" id="KW-0812">Transmembrane</keyword>
<proteinExistence type="predicted"/>